<keyword evidence="3" id="KW-1185">Reference proteome</keyword>
<evidence type="ECO:0000256" key="1">
    <source>
        <dbReference type="SAM" id="MobiDB-lite"/>
    </source>
</evidence>
<name>A0A9D4UUH9_ADICA</name>
<dbReference type="EMBL" id="JABFUD020000010">
    <property type="protein sequence ID" value="KAI5074370.1"/>
    <property type="molecule type" value="Genomic_DNA"/>
</dbReference>
<organism evidence="2 3">
    <name type="scientific">Adiantum capillus-veneris</name>
    <name type="common">Maidenhair fern</name>
    <dbReference type="NCBI Taxonomy" id="13818"/>
    <lineage>
        <taxon>Eukaryota</taxon>
        <taxon>Viridiplantae</taxon>
        <taxon>Streptophyta</taxon>
        <taxon>Embryophyta</taxon>
        <taxon>Tracheophyta</taxon>
        <taxon>Polypodiopsida</taxon>
        <taxon>Polypodiidae</taxon>
        <taxon>Polypodiales</taxon>
        <taxon>Pteridineae</taxon>
        <taxon>Pteridaceae</taxon>
        <taxon>Vittarioideae</taxon>
        <taxon>Adiantum</taxon>
    </lineage>
</organism>
<accession>A0A9D4UUH9</accession>
<gene>
    <name evidence="2" type="ORF">GOP47_0010331</name>
</gene>
<reference evidence="2" key="1">
    <citation type="submission" date="2021-01" db="EMBL/GenBank/DDBJ databases">
        <title>Adiantum capillus-veneris genome.</title>
        <authorList>
            <person name="Fang Y."/>
            <person name="Liao Q."/>
        </authorList>
    </citation>
    <scope>NUCLEOTIDE SEQUENCE</scope>
    <source>
        <strain evidence="2">H3</strain>
        <tissue evidence="2">Leaf</tissue>
    </source>
</reference>
<sequence length="51" mass="5474">MQAFPYEQLPSVAAGAKSSKPTSKQALATLQTAGQEQLINIKGGTENREQR</sequence>
<protein>
    <submittedName>
        <fullName evidence="2">Uncharacterized protein</fullName>
    </submittedName>
</protein>
<comment type="caution">
    <text evidence="2">The sequence shown here is derived from an EMBL/GenBank/DDBJ whole genome shotgun (WGS) entry which is preliminary data.</text>
</comment>
<feature type="non-terminal residue" evidence="2">
    <location>
        <position position="1"/>
    </location>
</feature>
<evidence type="ECO:0000313" key="3">
    <source>
        <dbReference type="Proteomes" id="UP000886520"/>
    </source>
</evidence>
<dbReference type="AlphaFoldDB" id="A0A9D4UUH9"/>
<dbReference type="Proteomes" id="UP000886520">
    <property type="component" value="Chromosome 10"/>
</dbReference>
<proteinExistence type="predicted"/>
<evidence type="ECO:0000313" key="2">
    <source>
        <dbReference type="EMBL" id="KAI5074370.1"/>
    </source>
</evidence>
<feature type="region of interest" description="Disordered" evidence="1">
    <location>
        <begin position="1"/>
        <end position="26"/>
    </location>
</feature>